<dbReference type="InterPro" id="IPR029000">
    <property type="entry name" value="Cyclophilin-like_dom_sf"/>
</dbReference>
<dbReference type="EMBL" id="JQCD01000011">
    <property type="protein sequence ID" value="KRN77709.1"/>
    <property type="molecule type" value="Genomic_DNA"/>
</dbReference>
<dbReference type="PANTHER" id="PTHR45625">
    <property type="entry name" value="PEPTIDYL-PROLYL CIS-TRANS ISOMERASE-RELATED"/>
    <property type="match status" value="1"/>
</dbReference>
<keyword evidence="2" id="KW-0697">Rotamase</keyword>
<dbReference type="EC" id="5.2.1.8" evidence="2"/>
<dbReference type="InterPro" id="IPR020892">
    <property type="entry name" value="Cyclophilin-type_PPIase_CS"/>
</dbReference>
<dbReference type="RefSeq" id="WP_057786327.1">
    <property type="nucleotide sequence ID" value="NZ_JQCD01000011.1"/>
</dbReference>
<evidence type="ECO:0000259" key="3">
    <source>
        <dbReference type="PROSITE" id="PS50072"/>
    </source>
</evidence>
<dbReference type="PRINTS" id="PR00153">
    <property type="entry name" value="CSAPPISMRASE"/>
</dbReference>
<dbReference type="PROSITE" id="PS50072">
    <property type="entry name" value="CSA_PPIASE_2"/>
    <property type="match status" value="1"/>
</dbReference>
<reference evidence="4 5" key="1">
    <citation type="journal article" date="2015" name="Genome Announc.">
        <title>Expanding the biotechnology potential of lactobacilli through comparative genomics of 213 strains and associated genera.</title>
        <authorList>
            <person name="Sun Z."/>
            <person name="Harris H.M."/>
            <person name="McCann A."/>
            <person name="Guo C."/>
            <person name="Argimon S."/>
            <person name="Zhang W."/>
            <person name="Yang X."/>
            <person name="Jeffery I.B."/>
            <person name="Cooney J.C."/>
            <person name="Kagawa T.F."/>
            <person name="Liu W."/>
            <person name="Song Y."/>
            <person name="Salvetti E."/>
            <person name="Wrobel A."/>
            <person name="Rasinkangas P."/>
            <person name="Parkhill J."/>
            <person name="Rea M.C."/>
            <person name="O'Sullivan O."/>
            <person name="Ritari J."/>
            <person name="Douillard F.P."/>
            <person name="Paul Ross R."/>
            <person name="Yang R."/>
            <person name="Briner A.E."/>
            <person name="Felis G.E."/>
            <person name="de Vos W.M."/>
            <person name="Barrangou R."/>
            <person name="Klaenhammer T.R."/>
            <person name="Caufield P.W."/>
            <person name="Cui Y."/>
            <person name="Zhang H."/>
            <person name="O'Toole P.W."/>
        </authorList>
    </citation>
    <scope>NUCLEOTIDE SEQUENCE [LARGE SCALE GENOMIC DNA]</scope>
    <source>
        <strain evidence="4 5">DSM 20014</strain>
    </source>
</reference>
<evidence type="ECO:0000313" key="4">
    <source>
        <dbReference type="EMBL" id="KRN77709.1"/>
    </source>
</evidence>
<dbReference type="Gene3D" id="2.40.100.10">
    <property type="entry name" value="Cyclophilin-like"/>
    <property type="match status" value="1"/>
</dbReference>
<dbReference type="InterPro" id="IPR002130">
    <property type="entry name" value="Cyclophilin-type_PPIase_dom"/>
</dbReference>
<evidence type="ECO:0000256" key="1">
    <source>
        <dbReference type="ARBA" id="ARBA00002388"/>
    </source>
</evidence>
<protein>
    <recommendedName>
        <fullName evidence="2">Peptidyl-prolyl cis-trans isomerase</fullName>
        <shortName evidence="2">PPIase</shortName>
        <ecNumber evidence="2">5.2.1.8</ecNumber>
    </recommendedName>
</protein>
<dbReference type="PROSITE" id="PS00170">
    <property type="entry name" value="CSA_PPIASE_1"/>
    <property type="match status" value="1"/>
</dbReference>
<comment type="function">
    <text evidence="1 2">PPIases accelerate the folding of proteins. It catalyzes the cis-trans isomerization of proline imidic peptide bonds in oligopeptides.</text>
</comment>
<dbReference type="Proteomes" id="UP000051673">
    <property type="component" value="Unassembled WGS sequence"/>
</dbReference>
<comment type="caution">
    <text evidence="4">The sequence shown here is derived from an EMBL/GenBank/DDBJ whole genome shotgun (WGS) entry which is preliminary data.</text>
</comment>
<dbReference type="InterPro" id="IPR044666">
    <property type="entry name" value="Cyclophilin_A-like"/>
</dbReference>
<dbReference type="SUPFAM" id="SSF50891">
    <property type="entry name" value="Cyclophilin-like"/>
    <property type="match status" value="1"/>
</dbReference>
<sequence length="261" mass="28717">MKKIKPEFLLALVALVIIGGALGGAAYNNHQKNEAAKAAKAKSEKADKAKKEQLDKLELPQLSKTVGKDETKATIKTTEGDITVKLFNKQAPLAVENFVKHAKDGYYDGTTVHRVVKDFMIQAGDPDGTGQGGHSIWYEKDKKIDSGNGFKNEISDQLYNIRGALSMANAGPDTNGSQFFINQNKDDQTKDIKAVKYPQKIYDAYKKGGYPSLDGNYTVFGQVIEGMDTVDKIANVKVEENDNQEKSKPIDKIEIKSIEID</sequence>
<dbReference type="PANTHER" id="PTHR45625:SF16">
    <property type="entry name" value="PEPTIDYL-PROLYL CIS-TRANS ISOMERASE"/>
    <property type="match status" value="1"/>
</dbReference>
<dbReference type="OrthoDB" id="9807797at2"/>
<organism evidence="4 5">
    <name type="scientific">Weissella minor</name>
    <dbReference type="NCBI Taxonomy" id="1620"/>
    <lineage>
        <taxon>Bacteria</taxon>
        <taxon>Bacillati</taxon>
        <taxon>Bacillota</taxon>
        <taxon>Bacilli</taxon>
        <taxon>Lactobacillales</taxon>
        <taxon>Lactobacillaceae</taxon>
        <taxon>Weissella</taxon>
    </lineage>
</organism>
<dbReference type="STRING" id="1620.IV67_GL001409"/>
<comment type="catalytic activity">
    <reaction evidence="2">
        <text>[protein]-peptidylproline (omega=180) = [protein]-peptidylproline (omega=0)</text>
        <dbReference type="Rhea" id="RHEA:16237"/>
        <dbReference type="Rhea" id="RHEA-COMP:10747"/>
        <dbReference type="Rhea" id="RHEA-COMP:10748"/>
        <dbReference type="ChEBI" id="CHEBI:83833"/>
        <dbReference type="ChEBI" id="CHEBI:83834"/>
        <dbReference type="EC" id="5.2.1.8"/>
    </reaction>
</comment>
<name>A0A0R2JU74_9LACO</name>
<dbReference type="CDD" id="cd00317">
    <property type="entry name" value="cyclophilin"/>
    <property type="match status" value="1"/>
</dbReference>
<dbReference type="GO" id="GO:0003755">
    <property type="term" value="F:peptidyl-prolyl cis-trans isomerase activity"/>
    <property type="evidence" value="ECO:0007669"/>
    <property type="project" value="UniProtKB-UniRule"/>
</dbReference>
<accession>A0A0R2JU74</accession>
<comment type="similarity">
    <text evidence="2">Belongs to the cyclophilin-type PPIase family.</text>
</comment>
<evidence type="ECO:0000256" key="2">
    <source>
        <dbReference type="RuleBase" id="RU363019"/>
    </source>
</evidence>
<dbReference type="PATRIC" id="fig|1620.3.peg.1425"/>
<dbReference type="AlphaFoldDB" id="A0A0R2JU74"/>
<proteinExistence type="inferred from homology"/>
<dbReference type="Pfam" id="PF00160">
    <property type="entry name" value="Pro_isomerase"/>
    <property type="match status" value="1"/>
</dbReference>
<dbReference type="GO" id="GO:0006457">
    <property type="term" value="P:protein folding"/>
    <property type="evidence" value="ECO:0007669"/>
    <property type="project" value="InterPro"/>
</dbReference>
<keyword evidence="2 4" id="KW-0413">Isomerase</keyword>
<gene>
    <name evidence="4" type="ORF">IV67_GL001409</name>
</gene>
<feature type="domain" description="PPIase cyclophilin-type" evidence="3">
    <location>
        <begin position="80"/>
        <end position="260"/>
    </location>
</feature>
<evidence type="ECO:0000313" key="5">
    <source>
        <dbReference type="Proteomes" id="UP000051673"/>
    </source>
</evidence>
<keyword evidence="5" id="KW-1185">Reference proteome</keyword>